<sequence length="128" mass="13178">MRHAHGRFVDAGGTVVAVGQGTPKHAADFVAALNLPYPVLADPARRAYATYGLMEGDAKAFLNGETGRAIVRALVGGARGGRVVGNVRQLPGAFLIDGSGTVRYARPGRHASDTPSSEELLVALTGIG</sequence>
<dbReference type="EMBL" id="CADCWL010000241">
    <property type="protein sequence ID" value="CAA9583509.1"/>
    <property type="molecule type" value="Genomic_DNA"/>
</dbReference>
<evidence type="ECO:0000313" key="1">
    <source>
        <dbReference type="EMBL" id="CAA9583509.1"/>
    </source>
</evidence>
<name>A0A6J4VUP3_9BACT</name>
<reference evidence="1" key="1">
    <citation type="submission" date="2020-02" db="EMBL/GenBank/DDBJ databases">
        <authorList>
            <person name="Meier V. D."/>
        </authorList>
    </citation>
    <scope>NUCLEOTIDE SEQUENCE</scope>
    <source>
        <strain evidence="1">AVDCRST_MAG19</strain>
    </source>
</reference>
<dbReference type="Gene3D" id="3.40.30.10">
    <property type="entry name" value="Glutaredoxin"/>
    <property type="match status" value="1"/>
</dbReference>
<evidence type="ECO:0008006" key="2">
    <source>
        <dbReference type="Google" id="ProtNLM"/>
    </source>
</evidence>
<dbReference type="InterPro" id="IPR032801">
    <property type="entry name" value="PXL2A/B/C"/>
</dbReference>
<dbReference type="AlphaFoldDB" id="A0A6J4VUP3"/>
<dbReference type="Pfam" id="PF13911">
    <property type="entry name" value="AhpC-TSA_2"/>
    <property type="match status" value="1"/>
</dbReference>
<dbReference type="InterPro" id="IPR036249">
    <property type="entry name" value="Thioredoxin-like_sf"/>
</dbReference>
<organism evidence="1">
    <name type="scientific">uncultured Thermomicrobiales bacterium</name>
    <dbReference type="NCBI Taxonomy" id="1645740"/>
    <lineage>
        <taxon>Bacteria</taxon>
        <taxon>Pseudomonadati</taxon>
        <taxon>Thermomicrobiota</taxon>
        <taxon>Thermomicrobia</taxon>
        <taxon>Thermomicrobiales</taxon>
        <taxon>environmental samples</taxon>
    </lineage>
</organism>
<protein>
    <recommendedName>
        <fullName evidence="2">Alkyl hydroperoxide reductase subunit C/ Thiol specific antioxidant domain-containing protein</fullName>
    </recommendedName>
</protein>
<gene>
    <name evidence="1" type="ORF">AVDCRST_MAG19-4415</name>
</gene>
<accession>A0A6J4VUP3</accession>
<dbReference type="SUPFAM" id="SSF52833">
    <property type="entry name" value="Thioredoxin-like"/>
    <property type="match status" value="1"/>
</dbReference>
<proteinExistence type="predicted"/>